<dbReference type="EMBL" id="JANAKD010001218">
    <property type="protein sequence ID" value="KAJ3481934.1"/>
    <property type="molecule type" value="Genomic_DNA"/>
</dbReference>
<gene>
    <name evidence="1" type="ORF">NLG97_g7698</name>
</gene>
<protein>
    <submittedName>
        <fullName evidence="1">Uncharacterized protein</fullName>
    </submittedName>
</protein>
<comment type="caution">
    <text evidence="1">The sequence shown here is derived from an EMBL/GenBank/DDBJ whole genome shotgun (WGS) entry which is preliminary data.</text>
</comment>
<evidence type="ECO:0000313" key="2">
    <source>
        <dbReference type="Proteomes" id="UP001148737"/>
    </source>
</evidence>
<dbReference type="Proteomes" id="UP001148737">
    <property type="component" value="Unassembled WGS sequence"/>
</dbReference>
<organism evidence="1 2">
    <name type="scientific">Lecanicillium saksenae</name>
    <dbReference type="NCBI Taxonomy" id="468837"/>
    <lineage>
        <taxon>Eukaryota</taxon>
        <taxon>Fungi</taxon>
        <taxon>Dikarya</taxon>
        <taxon>Ascomycota</taxon>
        <taxon>Pezizomycotina</taxon>
        <taxon>Sordariomycetes</taxon>
        <taxon>Hypocreomycetidae</taxon>
        <taxon>Hypocreales</taxon>
        <taxon>Cordycipitaceae</taxon>
        <taxon>Lecanicillium</taxon>
    </lineage>
</organism>
<name>A0ACC1QLL5_9HYPO</name>
<reference evidence="1" key="1">
    <citation type="submission" date="2022-07" db="EMBL/GenBank/DDBJ databases">
        <title>Genome Sequence of Lecanicillium saksenae.</title>
        <authorList>
            <person name="Buettner E."/>
        </authorList>
    </citation>
    <scope>NUCLEOTIDE SEQUENCE</scope>
    <source>
        <strain evidence="1">VT-O1</strain>
    </source>
</reference>
<proteinExistence type="predicted"/>
<sequence length="195" mass="22397">MPYPADLWIAIFNISRLRYRVATGAGLTYNETRSLFEAIDEFDAETWSKTANPNYESLAPRMAQIVQACVRLYGILTLSPQTVLEVYPRAGTYRTLRREERRRVVNLLETALPIVKRIVVFDWLLVVAGVAAGKDNDDEDEEALIHQEFVGSWFHKLTVDESTDVISIGVFDKLRHFWSAGKTKWEDCFYEPTCV</sequence>
<evidence type="ECO:0000313" key="1">
    <source>
        <dbReference type="EMBL" id="KAJ3481934.1"/>
    </source>
</evidence>
<accession>A0ACC1QLL5</accession>
<keyword evidence="2" id="KW-1185">Reference proteome</keyword>